<dbReference type="EMBL" id="CP022295">
    <property type="protein sequence ID" value="QSR25512.1"/>
    <property type="molecule type" value="Genomic_DNA"/>
</dbReference>
<reference evidence="2 3" key="1">
    <citation type="submission" date="2017-06" db="EMBL/GenBank/DDBJ databases">
        <title>Complete Genome Sequence of the Soil Carbazole-Degrading Bacterium Nocardioides aromaticivorans IC177.</title>
        <authorList>
            <person name="Vejarano F."/>
            <person name="Suzuki-Minakuchi C."/>
            <person name="Ohtsubo Y."/>
            <person name="Tsuda M."/>
            <person name="Okada K."/>
            <person name="Nojiri H."/>
        </authorList>
    </citation>
    <scope>NUCLEOTIDE SEQUENCE [LARGE SCALE GENOMIC DNA]</scope>
    <source>
        <strain evidence="2 3">IC177</strain>
    </source>
</reference>
<feature type="transmembrane region" description="Helical" evidence="1">
    <location>
        <begin position="12"/>
        <end position="29"/>
    </location>
</feature>
<accession>A0ABX7PI99</accession>
<organism evidence="2 3">
    <name type="scientific">Nocardioides aromaticivorans</name>
    <dbReference type="NCBI Taxonomy" id="200618"/>
    <lineage>
        <taxon>Bacteria</taxon>
        <taxon>Bacillati</taxon>
        <taxon>Actinomycetota</taxon>
        <taxon>Actinomycetes</taxon>
        <taxon>Propionibacteriales</taxon>
        <taxon>Nocardioidaceae</taxon>
        <taxon>Nocardioides</taxon>
    </lineage>
</organism>
<keyword evidence="1" id="KW-0812">Transmembrane</keyword>
<evidence type="ECO:0000256" key="1">
    <source>
        <dbReference type="SAM" id="Phobius"/>
    </source>
</evidence>
<keyword evidence="1" id="KW-1133">Transmembrane helix</keyword>
<keyword evidence="3" id="KW-1185">Reference proteome</keyword>
<dbReference type="Proteomes" id="UP000662818">
    <property type="component" value="Chromosome"/>
</dbReference>
<gene>
    <name evidence="2" type="ORF">CFH99_07730</name>
</gene>
<evidence type="ECO:0008006" key="4">
    <source>
        <dbReference type="Google" id="ProtNLM"/>
    </source>
</evidence>
<name>A0ABX7PI99_9ACTN</name>
<dbReference type="RefSeq" id="WP_207009711.1">
    <property type="nucleotide sequence ID" value="NZ_CP022295.1"/>
</dbReference>
<proteinExistence type="predicted"/>
<sequence>MTINLPAKARRVLYAVTALGTPVVAYLQVKGVIGDAETVLWAAEVTVVSALAGFNTNAD</sequence>
<evidence type="ECO:0000313" key="2">
    <source>
        <dbReference type="EMBL" id="QSR25512.1"/>
    </source>
</evidence>
<keyword evidence="1" id="KW-0472">Membrane</keyword>
<evidence type="ECO:0000313" key="3">
    <source>
        <dbReference type="Proteomes" id="UP000662818"/>
    </source>
</evidence>
<protein>
    <recommendedName>
        <fullName evidence="4">Holin</fullName>
    </recommendedName>
</protein>